<evidence type="ECO:0000256" key="1">
    <source>
        <dbReference type="ARBA" id="ARBA00022512"/>
    </source>
</evidence>
<keyword evidence="6" id="KW-1133">Transmembrane helix</keyword>
<evidence type="ECO:0000256" key="5">
    <source>
        <dbReference type="SAM" id="MobiDB-lite"/>
    </source>
</evidence>
<proteinExistence type="predicted"/>
<comment type="caution">
    <text evidence="9">The sequence shown here is derived from an EMBL/GenBank/DDBJ whole genome shotgun (WGS) entry which is preliminary data.</text>
</comment>
<dbReference type="InterPro" id="IPR019931">
    <property type="entry name" value="LPXTG_anchor"/>
</dbReference>
<feature type="compositionally biased region" description="Low complexity" evidence="5">
    <location>
        <begin position="481"/>
        <end position="492"/>
    </location>
</feature>
<evidence type="ECO:0000256" key="4">
    <source>
        <dbReference type="ARBA" id="ARBA00023088"/>
    </source>
</evidence>
<dbReference type="EMBL" id="BAAAQT010000001">
    <property type="protein sequence ID" value="GAA2170875.1"/>
    <property type="molecule type" value="Genomic_DNA"/>
</dbReference>
<keyword evidence="6" id="KW-0472">Membrane</keyword>
<keyword evidence="2" id="KW-0964">Secreted</keyword>
<feature type="signal peptide" evidence="7">
    <location>
        <begin position="1"/>
        <end position="32"/>
    </location>
</feature>
<evidence type="ECO:0000256" key="7">
    <source>
        <dbReference type="SAM" id="SignalP"/>
    </source>
</evidence>
<evidence type="ECO:0000256" key="2">
    <source>
        <dbReference type="ARBA" id="ARBA00022525"/>
    </source>
</evidence>
<name>A0ABN3AJB2_9MICO</name>
<dbReference type="RefSeq" id="WP_344339529.1">
    <property type="nucleotide sequence ID" value="NZ_BAAAQT010000001.1"/>
</dbReference>
<evidence type="ECO:0000313" key="10">
    <source>
        <dbReference type="Proteomes" id="UP001501599"/>
    </source>
</evidence>
<keyword evidence="4" id="KW-0572">Peptidoglycan-anchor</keyword>
<reference evidence="9 10" key="1">
    <citation type="journal article" date="2019" name="Int. J. Syst. Evol. Microbiol.">
        <title>The Global Catalogue of Microorganisms (GCM) 10K type strain sequencing project: providing services to taxonomists for standard genome sequencing and annotation.</title>
        <authorList>
            <consortium name="The Broad Institute Genomics Platform"/>
            <consortium name="The Broad Institute Genome Sequencing Center for Infectious Disease"/>
            <person name="Wu L."/>
            <person name="Ma J."/>
        </authorList>
    </citation>
    <scope>NUCLEOTIDE SEQUENCE [LARGE SCALE GENOMIC DNA]</scope>
    <source>
        <strain evidence="9 10">JCM 16026</strain>
    </source>
</reference>
<keyword evidence="6" id="KW-0812">Transmembrane</keyword>
<accession>A0ABN3AJB2</accession>
<feature type="chain" id="PRO_5046451655" description="Gram-positive cocci surface proteins LPxTG domain-containing protein" evidence="7">
    <location>
        <begin position="33"/>
        <end position="537"/>
    </location>
</feature>
<dbReference type="NCBIfam" id="TIGR01167">
    <property type="entry name" value="LPXTG_anchor"/>
    <property type="match status" value="1"/>
</dbReference>
<sequence length="537" mass="52876">MRRTLHRTAAAVLTAVVAIGGALALGVAPASAATFGYSGSLSDGVTTLGPGCATFPESSAFSDVQQFAVTAAGEYDLSITQASRIGLELHLFQGAFDPQSASGCIAAASSSQTALASIDATLAADTQYFLVTSGQSSQGQASFTNAISGPGDIVPVAPTVAVTLAEGQPFNAARLPIRLAVTFSEPVTGFGLDDVRVLGGATRPDPAYVEAGMRLTGSGAAYELTILDLPSAYLGNHSVTVVAGAAVTARGAANLASPETITFGFSPTSPTAQVRAITAPVVELPATFEIVWSTWVQGFDLSDVQVSGTAGPSDVTLSGEGDTFLVTVRAAEQPGTITVGAANDGATSAGLTSLFVIPATLEYQPTAPGVTMTPSAEQPDPAAVVFDVVFSQSVTGVEANDFSVSGTAGATTVAVTGSGTTYVATVTGATQVGTVVLAIAEGAGTTTSGFGSLAATSTVGAVTAVPVVEPTPGTPAPSAPAPSASAPGASAPAVAGGQAAAGAASLPRTGFESTWMLLAAAMLLLGAGVGARRLARR</sequence>
<feature type="transmembrane region" description="Helical" evidence="6">
    <location>
        <begin position="515"/>
        <end position="535"/>
    </location>
</feature>
<feature type="region of interest" description="Disordered" evidence="5">
    <location>
        <begin position="470"/>
        <end position="492"/>
    </location>
</feature>
<keyword evidence="1" id="KW-0134">Cell wall</keyword>
<dbReference type="Proteomes" id="UP001501599">
    <property type="component" value="Unassembled WGS sequence"/>
</dbReference>
<feature type="domain" description="Gram-positive cocci surface proteins LPxTG" evidence="8">
    <location>
        <begin position="506"/>
        <end position="537"/>
    </location>
</feature>
<keyword evidence="10" id="KW-1185">Reference proteome</keyword>
<keyword evidence="3 7" id="KW-0732">Signal</keyword>
<evidence type="ECO:0000256" key="6">
    <source>
        <dbReference type="SAM" id="Phobius"/>
    </source>
</evidence>
<evidence type="ECO:0000256" key="3">
    <source>
        <dbReference type="ARBA" id="ARBA00022729"/>
    </source>
</evidence>
<dbReference type="PROSITE" id="PS50847">
    <property type="entry name" value="GRAM_POS_ANCHORING"/>
    <property type="match status" value="1"/>
</dbReference>
<evidence type="ECO:0000313" key="9">
    <source>
        <dbReference type="EMBL" id="GAA2170875.1"/>
    </source>
</evidence>
<gene>
    <name evidence="9" type="ORF">GCM10009846_02740</name>
</gene>
<organism evidence="9 10">
    <name type="scientific">Agrococcus versicolor</name>
    <dbReference type="NCBI Taxonomy" id="501482"/>
    <lineage>
        <taxon>Bacteria</taxon>
        <taxon>Bacillati</taxon>
        <taxon>Actinomycetota</taxon>
        <taxon>Actinomycetes</taxon>
        <taxon>Micrococcales</taxon>
        <taxon>Microbacteriaceae</taxon>
        <taxon>Agrococcus</taxon>
    </lineage>
</organism>
<evidence type="ECO:0000259" key="8">
    <source>
        <dbReference type="PROSITE" id="PS50847"/>
    </source>
</evidence>
<protein>
    <recommendedName>
        <fullName evidence="8">Gram-positive cocci surface proteins LPxTG domain-containing protein</fullName>
    </recommendedName>
</protein>